<keyword evidence="2" id="KW-1185">Reference proteome</keyword>
<evidence type="ECO:0000313" key="1">
    <source>
        <dbReference type="EMBL" id="CAD2215604.1"/>
    </source>
</evidence>
<sequence>MSGVQGGEAAARYTVLLAHEGCLPAMIPSPSVSRFYSCIKDEAEYDVTPVRPYPAIPLAVTLEDRESTVHTAELLHLRSLQSWNPHRDRIKFLRQAALRERAEDTAGEEDTDGVLVL</sequence>
<proteinExistence type="predicted"/>
<evidence type="ECO:0000313" key="2">
    <source>
        <dbReference type="Proteomes" id="UP000515908"/>
    </source>
</evidence>
<protein>
    <submittedName>
        <fullName evidence="1">Uncharacterized protein</fullName>
    </submittedName>
</protein>
<dbReference type="EMBL" id="LR877149">
    <property type="protein sequence ID" value="CAD2215604.1"/>
    <property type="molecule type" value="Genomic_DNA"/>
</dbReference>
<reference evidence="1 2" key="1">
    <citation type="submission" date="2020-08" db="EMBL/GenBank/DDBJ databases">
        <authorList>
            <person name="Newling K."/>
            <person name="Davey J."/>
            <person name="Forrester S."/>
        </authorList>
    </citation>
    <scope>NUCLEOTIDE SEQUENCE [LARGE SCALE GENOMIC DNA]</scope>
    <source>
        <strain evidence="2">Crithidia deanei Carvalho (ATCC PRA-265)</strain>
    </source>
</reference>
<name>A0A7G2C910_9TRYP</name>
<dbReference type="AlphaFoldDB" id="A0A7G2C910"/>
<organism evidence="1 2">
    <name type="scientific">Angomonas deanei</name>
    <dbReference type="NCBI Taxonomy" id="59799"/>
    <lineage>
        <taxon>Eukaryota</taxon>
        <taxon>Discoba</taxon>
        <taxon>Euglenozoa</taxon>
        <taxon>Kinetoplastea</taxon>
        <taxon>Metakinetoplastina</taxon>
        <taxon>Trypanosomatida</taxon>
        <taxon>Trypanosomatidae</taxon>
        <taxon>Strigomonadinae</taxon>
        <taxon>Angomonas</taxon>
    </lineage>
</organism>
<dbReference type="VEuPathDB" id="TriTrypDB:ADEAN_000305900"/>
<accession>A0A7G2C910</accession>
<dbReference type="Proteomes" id="UP000515908">
    <property type="component" value="Chromosome 05"/>
</dbReference>
<gene>
    <name evidence="1" type="ORF">ADEAN_000305900</name>
</gene>